<dbReference type="InterPro" id="IPR054711">
    <property type="entry name" value="eIF3a_PCI_TPR-like"/>
</dbReference>
<proteinExistence type="inferred from homology"/>
<sequence>MARYGQRPENALKRANEFIDVGKPARALETLYEVFRNKKWAYNWSESILEPIMFKYLDLCVELKKSHIAKEGLFQYRNMFQTVNVGSLENVIRGYLKTAEEKTESAREHSHQAVIDIDDLDNLATPESILLSAVSGEGAQDRSDRTILTPWVKFLWESYCQCLELLRTNTLVETLYHDIARMAYQFCLKYNRKTEFRKLCEKLRKHLEDIGKLPPQTINVSLTRPETQQYNLETRLIQLDYAIQMELWQEAYKATEDIHNLMSMSKKPPVPKMMANYYQKLAMVFWKAGPSYYLFHAAALFKLFTLNKEMKKNITQEDLQRMASRVLLATLAIPLPSAHPEFDRFIETDKSPLEKAQKLAVLLTLNQPPTRSSLLKDLVRYNVLNMASPVLQELYNWLEVNFNPLLLCTKVESIIKQLQESDQYVVPLRDVTLVTLIRQVSQVYETISYSRLLQLSHFATQFHMEKLLVECVRQNDMQIRIDHNKNCIYFGADLSESQREDKLEGVIIQSMPSEQIRNQLVNMNVVLTKCLQTINPNYNKAGRDKLHKAMVQHYHESKHIEHQRILARHYIIEERKEYLEQMNTVREQEEAKKQEEVLRLQAMAEQKRLESEREERERKRQEKEIQQIRDRTLKEKMHQISLTAHGQKLLKTLQEDELKNLDADKIAAREAEELQKERREQQQRLKMQEKKLDYFERAKRLEEIPLLKAAWKEKQEIDRKFWQQQEIDKIQTMKQERKLALTHRERVKRMEIDRNVFLNKLKSQRFSSYKEKLEQFEKELERIRKERLEQRKKERIEKRKAEYQKQLEEEAERKRLEERRKQEEEERKRREEELEKERKERAEKDRIAEIARKKEEEVERKHAAATVEKSKAWRDDKKVPVVPATAAAADSSASWRARNVAKDKPAAPFAPAEEKRRDVEDRPIRRDVEDRPIRRDVEDRPIRRDVEDRPIRRGERSDTFDRSKMATVNREISRSDRSDSKPMERRIGGGTGPVFDKPRKIRDEETDNTESKSWRAKSSTTSSNSSAPTSHTDYFKQIVEPMLASGCEEKLCEWLKKNNLISKQMLCNNEGCEQEPMRWSKARVIDRYNWICVKCKKKLPIRHETFLADIKCDFSGVFTAIDGWCSRKPLTDFSDSKTHKVSVGKRIYNMCSSAAEMYMKSHPELSVLGGKTPDGEDAVVIVDIFPEGCMTIQPLNNNNYTKKVLCIGDTSHIPARVWTQLLDSSSEENQNKIIEIVNAHIRPNSTLVTSHILFPVLKNLPNFPEVINIKTLMSYDPGEHQRALKNIETIWATTVETCQQLQNSSPNAAEQTLWELHWRQIFGLEAFRYILQHIVQYVNTNPPQSSSTPKSSDYSRVHISFFVETVLLHSRFSCWQQTTIIMYTVNQILIVCLVVVHCAFIYSTPVPESTGKPSDNNILDDNVDQYVDQRQNGTENLRIHMNDLTLMVAPSDGILQLMSASASDLLNSNNDASNSNSNKPGASTTYSSDCGNNDPVAKCKQQTHKK</sequence>
<feature type="coiled-coil region" evidence="6">
    <location>
        <begin position="575"/>
        <end position="631"/>
    </location>
</feature>
<feature type="compositionally biased region" description="Low complexity" evidence="7">
    <location>
        <begin position="1016"/>
        <end position="1031"/>
    </location>
</feature>
<keyword evidence="10" id="KW-1185">Reference proteome</keyword>
<dbReference type="HAMAP" id="MF_03000">
    <property type="entry name" value="eIF3a"/>
    <property type="match status" value="1"/>
</dbReference>
<dbReference type="GO" id="GO:0001732">
    <property type="term" value="P:formation of cytoplasmic translation initiation complex"/>
    <property type="evidence" value="ECO:0007669"/>
    <property type="project" value="UniProtKB-UniRule"/>
</dbReference>
<comment type="subcellular location">
    <subcellularLocation>
        <location evidence="1 6">Cytoplasm</location>
    </subcellularLocation>
</comment>
<dbReference type="GO" id="GO:0071541">
    <property type="term" value="C:eukaryotic translation initiation factor 3 complex, eIF3m"/>
    <property type="evidence" value="ECO:0007669"/>
    <property type="project" value="TreeGrafter"/>
</dbReference>
<dbReference type="Gene3D" id="1.25.40.860">
    <property type="match status" value="2"/>
</dbReference>
<keyword evidence="2 6" id="KW-0963">Cytoplasm</keyword>
<reference evidence="9 10" key="1">
    <citation type="submission" date="2024-03" db="EMBL/GenBank/DDBJ databases">
        <title>Adaptation during the transition from Ophiocordyceps entomopathogen to insect associate is accompanied by gene loss and intensified selection.</title>
        <authorList>
            <person name="Ward C.M."/>
            <person name="Onetto C.A."/>
            <person name="Borneman A.R."/>
        </authorList>
    </citation>
    <scope>NUCLEOTIDE SEQUENCE [LARGE SCALE GENOMIC DNA]</scope>
    <source>
        <strain evidence="9">AWRI1</strain>
        <tissue evidence="9">Single Adult Female</tissue>
    </source>
</reference>
<dbReference type="FunFam" id="4.10.860.10:FF:000001">
    <property type="entry name" value="Eukaryotic translation initiation factor 3 subunit A"/>
    <property type="match status" value="1"/>
</dbReference>
<protein>
    <recommendedName>
        <fullName evidence="6">Eukaryotic translation initiation factor 3 subunit A</fullName>
        <shortName evidence="6">eIF3a</shortName>
    </recommendedName>
    <alternativeName>
        <fullName evidence="6">Eukaryotic translation initiation factor 3 subunit 10</fullName>
    </alternativeName>
</protein>
<evidence type="ECO:0000256" key="4">
    <source>
        <dbReference type="ARBA" id="ARBA00022884"/>
    </source>
</evidence>
<dbReference type="GO" id="GO:0043614">
    <property type="term" value="C:multi-eIF complex"/>
    <property type="evidence" value="ECO:0007669"/>
    <property type="project" value="TreeGrafter"/>
</dbReference>
<gene>
    <name evidence="9" type="ORF">V9T40_004049</name>
</gene>
<evidence type="ECO:0000256" key="1">
    <source>
        <dbReference type="ARBA" id="ARBA00004496"/>
    </source>
</evidence>
<dbReference type="InterPro" id="IPR000717">
    <property type="entry name" value="PCI_dom"/>
</dbReference>
<dbReference type="GO" id="GO:0002188">
    <property type="term" value="P:translation reinitiation"/>
    <property type="evidence" value="ECO:0007669"/>
    <property type="project" value="TreeGrafter"/>
</dbReference>
<feature type="compositionally biased region" description="Polar residues" evidence="7">
    <location>
        <begin position="1479"/>
        <end position="1491"/>
    </location>
</feature>
<feature type="compositionally biased region" description="Basic and acidic residues" evidence="7">
    <location>
        <begin position="971"/>
        <end position="987"/>
    </location>
</feature>
<dbReference type="GO" id="GO:0033290">
    <property type="term" value="C:eukaryotic 48S preinitiation complex"/>
    <property type="evidence" value="ECO:0007669"/>
    <property type="project" value="UniProtKB-UniRule"/>
</dbReference>
<feature type="compositionally biased region" description="Low complexity" evidence="7">
    <location>
        <begin position="1468"/>
        <end position="1478"/>
    </location>
</feature>
<accession>A0AAN9Y2T4</accession>
<evidence type="ECO:0000256" key="5">
    <source>
        <dbReference type="ARBA" id="ARBA00022917"/>
    </source>
</evidence>
<dbReference type="Proteomes" id="UP001367676">
    <property type="component" value="Unassembled WGS sequence"/>
</dbReference>
<keyword evidence="3 6" id="KW-0396">Initiation factor</keyword>
<feature type="compositionally biased region" description="Basic and acidic residues" evidence="7">
    <location>
        <begin position="809"/>
        <end position="879"/>
    </location>
</feature>
<feature type="compositionally biased region" description="Basic and acidic residues" evidence="7">
    <location>
        <begin position="912"/>
        <end position="964"/>
    </location>
</feature>
<comment type="function">
    <text evidence="6">RNA-binding component of the eukaryotic translation initiation factor 3 (eIF-3) complex, which is involved in protein synthesis of a specialized repertoire of mRNAs and, together with other initiation factors, stimulates binding of mRNA and methionyl-tRNAi to the 40S ribosome. The eIF-3 complex specifically targets and initiates translation of a subset of mRNAs involved in cell proliferation.</text>
</comment>
<feature type="domain" description="PCI" evidence="8">
    <location>
        <begin position="319"/>
        <end position="495"/>
    </location>
</feature>
<evidence type="ECO:0000256" key="2">
    <source>
        <dbReference type="ARBA" id="ARBA00022490"/>
    </source>
</evidence>
<dbReference type="GO" id="GO:0071540">
    <property type="term" value="C:eukaryotic translation initiation factor 3 complex, eIF3e"/>
    <property type="evidence" value="ECO:0007669"/>
    <property type="project" value="TreeGrafter"/>
</dbReference>
<dbReference type="EMBL" id="JBBCAQ010000027">
    <property type="protein sequence ID" value="KAK7586173.1"/>
    <property type="molecule type" value="Genomic_DNA"/>
</dbReference>
<keyword evidence="5 6" id="KW-0648">Protein biosynthesis</keyword>
<evidence type="ECO:0000313" key="9">
    <source>
        <dbReference type="EMBL" id="KAK7586173.1"/>
    </source>
</evidence>
<feature type="compositionally biased region" description="Low complexity" evidence="7">
    <location>
        <begin position="884"/>
        <end position="897"/>
    </location>
</feature>
<dbReference type="PANTHER" id="PTHR14005">
    <property type="entry name" value="EUKARYOTIC TRANSLATION INITIATION FACTOR 3, THETA SUBUNIT"/>
    <property type="match status" value="1"/>
</dbReference>
<evidence type="ECO:0000256" key="3">
    <source>
        <dbReference type="ARBA" id="ARBA00022540"/>
    </source>
</evidence>
<comment type="caution">
    <text evidence="9">The sequence shown here is derived from an EMBL/GenBank/DDBJ whole genome shotgun (WGS) entry which is preliminary data.</text>
</comment>
<feature type="region of interest" description="Disordered" evidence="7">
    <location>
        <begin position="809"/>
        <end position="1031"/>
    </location>
</feature>
<dbReference type="SMART" id="SM00088">
    <property type="entry name" value="PINT"/>
    <property type="match status" value="1"/>
</dbReference>
<evidence type="ECO:0000256" key="7">
    <source>
        <dbReference type="SAM" id="MobiDB-lite"/>
    </source>
</evidence>
<comment type="similarity">
    <text evidence="6">Belongs to the eIF-3 subunit A family.</text>
</comment>
<dbReference type="Pfam" id="PF01399">
    <property type="entry name" value="PCI"/>
    <property type="match status" value="1"/>
</dbReference>
<dbReference type="PANTHER" id="PTHR14005:SF0">
    <property type="entry name" value="EUKARYOTIC TRANSLATION INITIATION FACTOR 3 SUBUNIT A"/>
    <property type="match status" value="1"/>
</dbReference>
<dbReference type="InterPro" id="IPR027512">
    <property type="entry name" value="EIF3A"/>
</dbReference>
<evidence type="ECO:0000313" key="10">
    <source>
        <dbReference type="Proteomes" id="UP001367676"/>
    </source>
</evidence>
<dbReference type="GO" id="GO:0016282">
    <property type="term" value="C:eukaryotic 43S preinitiation complex"/>
    <property type="evidence" value="ECO:0007669"/>
    <property type="project" value="UniProtKB-UniRule"/>
</dbReference>
<organism evidence="9 10">
    <name type="scientific">Parthenolecanium corni</name>
    <dbReference type="NCBI Taxonomy" id="536013"/>
    <lineage>
        <taxon>Eukaryota</taxon>
        <taxon>Metazoa</taxon>
        <taxon>Ecdysozoa</taxon>
        <taxon>Arthropoda</taxon>
        <taxon>Hexapoda</taxon>
        <taxon>Insecta</taxon>
        <taxon>Pterygota</taxon>
        <taxon>Neoptera</taxon>
        <taxon>Paraneoptera</taxon>
        <taxon>Hemiptera</taxon>
        <taxon>Sternorrhyncha</taxon>
        <taxon>Coccoidea</taxon>
        <taxon>Coccidae</taxon>
        <taxon>Parthenolecanium</taxon>
    </lineage>
</organism>
<keyword evidence="4 6" id="KW-0694">RNA-binding</keyword>
<dbReference type="GO" id="GO:0003729">
    <property type="term" value="F:mRNA binding"/>
    <property type="evidence" value="ECO:0007669"/>
    <property type="project" value="TreeGrafter"/>
</dbReference>
<dbReference type="Gene3D" id="4.10.860.10">
    <property type="entry name" value="UVR domain"/>
    <property type="match status" value="1"/>
</dbReference>
<evidence type="ECO:0000259" key="8">
    <source>
        <dbReference type="PROSITE" id="PS50250"/>
    </source>
</evidence>
<keyword evidence="6" id="KW-0175">Coiled coil</keyword>
<evidence type="ECO:0000256" key="6">
    <source>
        <dbReference type="HAMAP-Rule" id="MF_03000"/>
    </source>
</evidence>
<feature type="region of interest" description="Disordered" evidence="7">
    <location>
        <begin position="1468"/>
        <end position="1506"/>
    </location>
</feature>
<feature type="coiled-coil region" evidence="6">
    <location>
        <begin position="664"/>
        <end position="698"/>
    </location>
</feature>
<comment type="subunit">
    <text evidence="6">Component of the eukaryotic translation initiation factor 3 (eIF-3) complex.</text>
</comment>
<dbReference type="PROSITE" id="PS50250">
    <property type="entry name" value="PCI"/>
    <property type="match status" value="1"/>
</dbReference>
<name>A0AAN9Y2T4_9HEMI</name>
<dbReference type="GO" id="GO:0003743">
    <property type="term" value="F:translation initiation factor activity"/>
    <property type="evidence" value="ECO:0007669"/>
    <property type="project" value="UniProtKB-UniRule"/>
</dbReference>
<dbReference type="Pfam" id="PF22591">
    <property type="entry name" value="eIF3a_PCI_TPR-like"/>
    <property type="match status" value="1"/>
</dbReference>
<feature type="compositionally biased region" description="Basic and acidic residues" evidence="7">
    <location>
        <begin position="996"/>
        <end position="1013"/>
    </location>
</feature>